<dbReference type="Gene3D" id="3.90.470.10">
    <property type="entry name" value="Ribosomal protein L22/L17"/>
    <property type="match status" value="1"/>
</dbReference>
<comment type="similarity">
    <text evidence="1">Belongs to the universal ribosomal protein uL22 family.</text>
</comment>
<keyword evidence="4" id="KW-0689">Ribosomal protein</keyword>
<evidence type="ECO:0000256" key="3">
    <source>
        <dbReference type="ARBA" id="ARBA00022884"/>
    </source>
</evidence>
<dbReference type="GO" id="GO:0006412">
    <property type="term" value="P:translation"/>
    <property type="evidence" value="ECO:0007669"/>
    <property type="project" value="InterPro"/>
</dbReference>
<dbReference type="GO" id="GO:0003735">
    <property type="term" value="F:structural constituent of ribosome"/>
    <property type="evidence" value="ECO:0007669"/>
    <property type="project" value="InterPro"/>
</dbReference>
<dbReference type="InterPro" id="IPR036394">
    <property type="entry name" value="Ribosomal_uL22_sf"/>
</dbReference>
<gene>
    <name evidence="7" type="ORF">SDC9_125914</name>
</gene>
<keyword evidence="5" id="KW-0687">Ribonucleoprotein</keyword>
<evidence type="ECO:0000256" key="5">
    <source>
        <dbReference type="ARBA" id="ARBA00023274"/>
    </source>
</evidence>
<protein>
    <recommendedName>
        <fullName evidence="8">50S ribosomal protein L22</fullName>
    </recommendedName>
</protein>
<evidence type="ECO:0000256" key="2">
    <source>
        <dbReference type="ARBA" id="ARBA00022730"/>
    </source>
</evidence>
<feature type="compositionally biased region" description="Basic residues" evidence="6">
    <location>
        <begin position="144"/>
        <end position="162"/>
    </location>
</feature>
<dbReference type="GO" id="GO:0019843">
    <property type="term" value="F:rRNA binding"/>
    <property type="evidence" value="ECO:0007669"/>
    <property type="project" value="UniProtKB-KW"/>
</dbReference>
<dbReference type="PANTHER" id="PTHR13501:SF8">
    <property type="entry name" value="LARGE RIBOSOMAL SUBUNIT PROTEIN UL22M"/>
    <property type="match status" value="1"/>
</dbReference>
<evidence type="ECO:0000256" key="1">
    <source>
        <dbReference type="ARBA" id="ARBA00009451"/>
    </source>
</evidence>
<dbReference type="EMBL" id="VSSQ01028979">
    <property type="protein sequence ID" value="MPM78899.1"/>
    <property type="molecule type" value="Genomic_DNA"/>
</dbReference>
<name>A0A645CPR3_9ZZZZ</name>
<evidence type="ECO:0000256" key="4">
    <source>
        <dbReference type="ARBA" id="ARBA00022980"/>
    </source>
</evidence>
<evidence type="ECO:0008006" key="8">
    <source>
        <dbReference type="Google" id="ProtNLM"/>
    </source>
</evidence>
<proteinExistence type="inferred from homology"/>
<dbReference type="InterPro" id="IPR001063">
    <property type="entry name" value="Ribosomal_uL22"/>
</dbReference>
<dbReference type="AlphaFoldDB" id="A0A645CPR3"/>
<dbReference type="NCBIfam" id="TIGR01044">
    <property type="entry name" value="rplV_bact"/>
    <property type="match status" value="1"/>
</dbReference>
<feature type="compositionally biased region" description="Basic and acidic residues" evidence="6">
    <location>
        <begin position="122"/>
        <end position="139"/>
    </location>
</feature>
<dbReference type="SUPFAM" id="SSF54843">
    <property type="entry name" value="Ribosomal protein L22"/>
    <property type="match status" value="1"/>
</dbReference>
<evidence type="ECO:0000313" key="7">
    <source>
        <dbReference type="EMBL" id="MPM78899.1"/>
    </source>
</evidence>
<keyword evidence="2" id="KW-0699">rRNA-binding</keyword>
<comment type="caution">
    <text evidence="7">The sequence shown here is derived from an EMBL/GenBank/DDBJ whole genome shotgun (WGS) entry which is preliminary data.</text>
</comment>
<keyword evidence="3" id="KW-0694">RNA-binding</keyword>
<dbReference type="InterPro" id="IPR005727">
    <property type="entry name" value="Ribosomal_uL22_bac/chlpt-type"/>
</dbReference>
<sequence>MLIIAEQKNQRQTARKTRLVAEVVKKMSPEAALKQLAAMDRRASLAVLKVLRQAIANATNNHGLRFEDLVIADIIVNEGPTYKRWRAVSRGRAHTILKRTCHIRVELKTKEVVAEPAAEVAEPAKEATPKAAAVREKKSAPKATAKKSVAKKAVSAKKTVKN</sequence>
<dbReference type="CDD" id="cd00336">
    <property type="entry name" value="Ribosomal_L22"/>
    <property type="match status" value="1"/>
</dbReference>
<accession>A0A645CPR3</accession>
<dbReference type="Pfam" id="PF00237">
    <property type="entry name" value="Ribosomal_L22"/>
    <property type="match status" value="1"/>
</dbReference>
<dbReference type="InterPro" id="IPR047867">
    <property type="entry name" value="Ribosomal_uL22_bac/org-type"/>
</dbReference>
<organism evidence="7">
    <name type="scientific">bioreactor metagenome</name>
    <dbReference type="NCBI Taxonomy" id="1076179"/>
    <lineage>
        <taxon>unclassified sequences</taxon>
        <taxon>metagenomes</taxon>
        <taxon>ecological metagenomes</taxon>
    </lineage>
</organism>
<dbReference type="HAMAP" id="MF_01331_B">
    <property type="entry name" value="Ribosomal_uL22_B"/>
    <property type="match status" value="1"/>
</dbReference>
<reference evidence="7" key="1">
    <citation type="submission" date="2019-08" db="EMBL/GenBank/DDBJ databases">
        <authorList>
            <person name="Kucharzyk K."/>
            <person name="Murdoch R.W."/>
            <person name="Higgins S."/>
            <person name="Loffler F."/>
        </authorList>
    </citation>
    <scope>NUCLEOTIDE SEQUENCE</scope>
</reference>
<evidence type="ECO:0000256" key="6">
    <source>
        <dbReference type="SAM" id="MobiDB-lite"/>
    </source>
</evidence>
<dbReference type="PANTHER" id="PTHR13501">
    <property type="entry name" value="CHLOROPLAST 50S RIBOSOMAL PROTEIN L22-RELATED"/>
    <property type="match status" value="1"/>
</dbReference>
<dbReference type="GO" id="GO:0022625">
    <property type="term" value="C:cytosolic large ribosomal subunit"/>
    <property type="evidence" value="ECO:0007669"/>
    <property type="project" value="TreeGrafter"/>
</dbReference>
<feature type="region of interest" description="Disordered" evidence="6">
    <location>
        <begin position="121"/>
        <end position="162"/>
    </location>
</feature>